<evidence type="ECO:0000259" key="2">
    <source>
        <dbReference type="Pfam" id="PF13193"/>
    </source>
</evidence>
<dbReference type="PANTHER" id="PTHR45527">
    <property type="entry name" value="NONRIBOSOMAL PEPTIDE SYNTHETASE"/>
    <property type="match status" value="1"/>
</dbReference>
<feature type="domain" description="AMP-binding enzyme C-terminal" evidence="2">
    <location>
        <begin position="402"/>
        <end position="476"/>
    </location>
</feature>
<dbReference type="InterPro" id="IPR025110">
    <property type="entry name" value="AMP-bd_C"/>
</dbReference>
<accession>A0ABX0E0N5</accession>
<dbReference type="Proteomes" id="UP001518140">
    <property type="component" value="Unassembled WGS sequence"/>
</dbReference>
<sequence length="504" mass="53879">MSLHRLAIDSAAREPGRPAVAGPTGDLCYAELDYAANALAHRLRAMGVAAGDRVVLWADKSPDFVVAMQAVLRLGAAYVPADGAVPVARVAAMARDCTAAAVLTSADRLAVLRDALGSLLPSADLAQEPDPEAAPVDAEVAPDDLAYILYTSGSTGAPKGVCISHGNARAFVDWAVKELGPGPQDRFANHAPFTFDLSVLDLYAAFAVGASVHLIPSELAYAPAQLAELIHQWRITVWYSVPSALTLLMRDGALLDRPAPEALRAVLFAGEPFPLPQVRALARWTGARLLNLYGPTETNVCLRHEVGPADVENDRPLPIGTPVSGDHAWAETPDGRPAAVGEVGELLVEGPTVMLGYWGVQPHQGPYRTGDLVRRLPDGSFEYLGRRDYMVKVRGHRVEPTEVETVLALHDDVAEAAVVVAGSGMDARLVAYVVPARGREVGVLGLRRHAAQRLPRYMLADEIHFLSQLPHNRNGKTDRAALTEAARAEAVVSHPTEQPHASER</sequence>
<dbReference type="InterPro" id="IPR045851">
    <property type="entry name" value="AMP-bd_C_sf"/>
</dbReference>
<keyword evidence="4" id="KW-1185">Reference proteome</keyword>
<proteinExistence type="predicted"/>
<dbReference type="RefSeq" id="WP_165343864.1">
    <property type="nucleotide sequence ID" value="NZ_JAAKZX010000175.1"/>
</dbReference>
<dbReference type="PROSITE" id="PS00455">
    <property type="entry name" value="AMP_BINDING"/>
    <property type="match status" value="1"/>
</dbReference>
<dbReference type="CDD" id="cd05930">
    <property type="entry name" value="A_NRPS"/>
    <property type="match status" value="1"/>
</dbReference>
<dbReference type="InterPro" id="IPR020845">
    <property type="entry name" value="AMP-binding_CS"/>
</dbReference>
<organism evidence="3 4">
    <name type="scientific">Streptomyces ureilyticus</name>
    <dbReference type="NCBI Taxonomy" id="1775131"/>
    <lineage>
        <taxon>Bacteria</taxon>
        <taxon>Bacillati</taxon>
        <taxon>Actinomycetota</taxon>
        <taxon>Actinomycetes</taxon>
        <taxon>Kitasatosporales</taxon>
        <taxon>Streptomycetaceae</taxon>
        <taxon>Streptomyces</taxon>
    </lineage>
</organism>
<name>A0ABX0E0N5_9ACTN</name>
<dbReference type="Gene3D" id="3.40.50.12780">
    <property type="entry name" value="N-terminal domain of ligase-like"/>
    <property type="match status" value="1"/>
</dbReference>
<dbReference type="Gene3D" id="3.30.300.30">
    <property type="match status" value="1"/>
</dbReference>
<evidence type="ECO:0000313" key="3">
    <source>
        <dbReference type="EMBL" id="NGO47343.1"/>
    </source>
</evidence>
<dbReference type="InterPro" id="IPR020459">
    <property type="entry name" value="AMP-binding"/>
</dbReference>
<dbReference type="InterPro" id="IPR042099">
    <property type="entry name" value="ANL_N_sf"/>
</dbReference>
<dbReference type="Pfam" id="PF13193">
    <property type="entry name" value="AMP-binding_C"/>
    <property type="match status" value="1"/>
</dbReference>
<dbReference type="InterPro" id="IPR010071">
    <property type="entry name" value="AA_adenyl_dom"/>
</dbReference>
<dbReference type="Pfam" id="PF00501">
    <property type="entry name" value="AMP-binding"/>
    <property type="match status" value="1"/>
</dbReference>
<feature type="domain" description="AMP-dependent synthetase/ligase" evidence="1">
    <location>
        <begin position="10"/>
        <end position="358"/>
    </location>
</feature>
<evidence type="ECO:0000313" key="4">
    <source>
        <dbReference type="Proteomes" id="UP001518140"/>
    </source>
</evidence>
<protein>
    <submittedName>
        <fullName evidence="3">Amino acid adenylation domain-containing protein</fullName>
    </submittedName>
</protein>
<dbReference type="SUPFAM" id="SSF56801">
    <property type="entry name" value="Acetyl-CoA synthetase-like"/>
    <property type="match status" value="1"/>
</dbReference>
<comment type="caution">
    <text evidence="3">The sequence shown here is derived from an EMBL/GenBank/DDBJ whole genome shotgun (WGS) entry which is preliminary data.</text>
</comment>
<dbReference type="InterPro" id="IPR000873">
    <property type="entry name" value="AMP-dep_synth/lig_dom"/>
</dbReference>
<dbReference type="NCBIfam" id="TIGR01733">
    <property type="entry name" value="AA-adenyl-dom"/>
    <property type="match status" value="1"/>
</dbReference>
<evidence type="ECO:0000259" key="1">
    <source>
        <dbReference type="Pfam" id="PF00501"/>
    </source>
</evidence>
<dbReference type="EMBL" id="JAAKZX010000175">
    <property type="protein sequence ID" value="NGO47343.1"/>
    <property type="molecule type" value="Genomic_DNA"/>
</dbReference>
<reference evidence="3 4" key="1">
    <citation type="submission" date="2020-02" db="EMBL/GenBank/DDBJ databases">
        <title>Whole-genome analyses of novel actinobacteria.</title>
        <authorList>
            <person name="Sahin N."/>
            <person name="Tokatli A."/>
        </authorList>
    </citation>
    <scope>NUCLEOTIDE SEQUENCE [LARGE SCALE GENOMIC DNA]</scope>
    <source>
        <strain evidence="3 4">YC419</strain>
    </source>
</reference>
<gene>
    <name evidence="3" type="ORF">G6048_36390</name>
</gene>
<dbReference type="PRINTS" id="PR00154">
    <property type="entry name" value="AMPBINDING"/>
</dbReference>
<dbReference type="PANTHER" id="PTHR45527:SF1">
    <property type="entry name" value="FATTY ACID SYNTHASE"/>
    <property type="match status" value="1"/>
</dbReference>